<keyword evidence="3" id="KW-1185">Reference proteome</keyword>
<dbReference type="InterPro" id="IPR000210">
    <property type="entry name" value="BTB/POZ_dom"/>
</dbReference>
<name>A0AAD9S7G1_PHOAM</name>
<dbReference type="CDD" id="cd18186">
    <property type="entry name" value="BTB_POZ_ZBTB_KLHL-like"/>
    <property type="match status" value="1"/>
</dbReference>
<evidence type="ECO:0000313" key="3">
    <source>
        <dbReference type="Proteomes" id="UP001265746"/>
    </source>
</evidence>
<protein>
    <recommendedName>
        <fullName evidence="1">BTB domain-containing protein</fullName>
    </recommendedName>
</protein>
<dbReference type="Proteomes" id="UP001265746">
    <property type="component" value="Unassembled WGS sequence"/>
</dbReference>
<accession>A0AAD9S7G1</accession>
<proteinExistence type="predicted"/>
<dbReference type="Pfam" id="PF00651">
    <property type="entry name" value="BTB"/>
    <property type="match status" value="1"/>
</dbReference>
<sequence length="215" mass="24214">MTPFINTLFESAEFADCKVICNGREFSTHQLILSTRSQYFRKAFSGPWKESQTLVVNLDDHEPEKIEWLLRFIYHQDLKWHRDYAISKSRNGFLAMLVELTILGDYFLTQGLIDAASEAAVDVCSSFGVKCWALDFHDDIDDAGDLYFADTPTKSFKAFIHDLMEAIALTSKTSGPTCQFCGSCLGIRSIIVIFIRLGGSAEERERKLSTEALAA</sequence>
<dbReference type="SMART" id="SM00225">
    <property type="entry name" value="BTB"/>
    <property type="match status" value="1"/>
</dbReference>
<dbReference type="EMBL" id="JAUJFL010000006">
    <property type="protein sequence ID" value="KAK2601159.1"/>
    <property type="molecule type" value="Genomic_DNA"/>
</dbReference>
<dbReference type="PANTHER" id="PTHR47843">
    <property type="entry name" value="BTB DOMAIN-CONTAINING PROTEIN-RELATED"/>
    <property type="match status" value="1"/>
</dbReference>
<dbReference type="PANTHER" id="PTHR47843:SF5">
    <property type="entry name" value="BTB_POZ DOMAIN PROTEIN"/>
    <property type="match status" value="1"/>
</dbReference>
<dbReference type="InterPro" id="IPR011333">
    <property type="entry name" value="SKP1/BTB/POZ_sf"/>
</dbReference>
<evidence type="ECO:0000313" key="2">
    <source>
        <dbReference type="EMBL" id="KAK2601159.1"/>
    </source>
</evidence>
<feature type="domain" description="BTB" evidence="1">
    <location>
        <begin position="15"/>
        <end position="82"/>
    </location>
</feature>
<reference evidence="2" key="1">
    <citation type="submission" date="2023-06" db="EMBL/GenBank/DDBJ databases">
        <authorList>
            <person name="Noh H."/>
        </authorList>
    </citation>
    <scope>NUCLEOTIDE SEQUENCE</scope>
    <source>
        <strain evidence="2">DUCC20226</strain>
    </source>
</reference>
<comment type="caution">
    <text evidence="2">The sequence shown here is derived from an EMBL/GenBank/DDBJ whole genome shotgun (WGS) entry which is preliminary data.</text>
</comment>
<dbReference type="PROSITE" id="PS50097">
    <property type="entry name" value="BTB"/>
    <property type="match status" value="1"/>
</dbReference>
<dbReference type="AlphaFoldDB" id="A0AAD9S7G1"/>
<dbReference type="SUPFAM" id="SSF54695">
    <property type="entry name" value="POZ domain"/>
    <property type="match status" value="1"/>
</dbReference>
<organism evidence="2 3">
    <name type="scientific">Phomopsis amygdali</name>
    <name type="common">Fusicoccum amygdali</name>
    <dbReference type="NCBI Taxonomy" id="1214568"/>
    <lineage>
        <taxon>Eukaryota</taxon>
        <taxon>Fungi</taxon>
        <taxon>Dikarya</taxon>
        <taxon>Ascomycota</taxon>
        <taxon>Pezizomycotina</taxon>
        <taxon>Sordariomycetes</taxon>
        <taxon>Sordariomycetidae</taxon>
        <taxon>Diaporthales</taxon>
        <taxon>Diaporthaceae</taxon>
        <taxon>Diaporthe</taxon>
    </lineage>
</organism>
<evidence type="ECO:0000259" key="1">
    <source>
        <dbReference type="PROSITE" id="PS50097"/>
    </source>
</evidence>
<dbReference type="Gene3D" id="3.30.710.10">
    <property type="entry name" value="Potassium Channel Kv1.1, Chain A"/>
    <property type="match status" value="1"/>
</dbReference>
<gene>
    <name evidence="2" type="ORF">N8I77_010629</name>
</gene>